<dbReference type="EMBL" id="CP024201">
    <property type="protein sequence ID" value="ATQ44353.1"/>
    <property type="molecule type" value="Genomic_DNA"/>
</dbReference>
<feature type="compositionally biased region" description="Basic and acidic residues" evidence="1">
    <location>
        <begin position="137"/>
        <end position="166"/>
    </location>
</feature>
<dbReference type="Gene3D" id="3.30.1380.10">
    <property type="match status" value="1"/>
</dbReference>
<dbReference type="AlphaFoldDB" id="A0A2D2B257"/>
<name>A0A2D2B257_9CAUL</name>
<dbReference type="InterPro" id="IPR009045">
    <property type="entry name" value="Zn_M74/Hedgehog-like"/>
</dbReference>
<proteinExistence type="predicted"/>
<sequence length="227" mass="24897">MRIMVLAAAAALLTGGCDRFAKTPPVKPAPGLVALPCDAGNGPLRPHSRSYCVGQRHYVTAPARAGLAGAAEALMIHSPGTPVIYMEASWPLGRRPMPPHLSHGDGRQIDLALFYTDAKGAALPRPPTRSGFGAYEPPRRESERRCTGAEKRSARNDGKDPPADRTWRLDETRTAELVRLLSADRRVRRIFLEPHLKARLGFSNDPKVRFAGCQAARHDDHLHVDFF</sequence>
<evidence type="ECO:0000256" key="1">
    <source>
        <dbReference type="SAM" id="MobiDB-lite"/>
    </source>
</evidence>
<keyword evidence="2" id="KW-0732">Signal</keyword>
<reference evidence="3 4" key="1">
    <citation type="submission" date="2017-10" db="EMBL/GenBank/DDBJ databases">
        <title>Genome sequence of Caulobacter mirabilis FWC38.</title>
        <authorList>
            <person name="Fiebig A."/>
            <person name="Crosson S."/>
        </authorList>
    </citation>
    <scope>NUCLEOTIDE SEQUENCE [LARGE SCALE GENOMIC DNA]</scope>
    <source>
        <strain evidence="3 4">FWC 38</strain>
    </source>
</reference>
<dbReference type="RefSeq" id="WP_099623601.1">
    <property type="nucleotide sequence ID" value="NZ_CP024201.1"/>
</dbReference>
<gene>
    <name evidence="3" type="ORF">CSW64_19150</name>
</gene>
<dbReference type="SUPFAM" id="SSF55166">
    <property type="entry name" value="Hedgehog/DD-peptidase"/>
    <property type="match status" value="1"/>
</dbReference>
<organism evidence="3 4">
    <name type="scientific">Caulobacter mirabilis</name>
    <dbReference type="NCBI Taxonomy" id="69666"/>
    <lineage>
        <taxon>Bacteria</taxon>
        <taxon>Pseudomonadati</taxon>
        <taxon>Pseudomonadota</taxon>
        <taxon>Alphaproteobacteria</taxon>
        <taxon>Caulobacterales</taxon>
        <taxon>Caulobacteraceae</taxon>
        <taxon>Caulobacter</taxon>
    </lineage>
</organism>
<feature type="chain" id="PRO_5013837288" description="Extensin" evidence="2">
    <location>
        <begin position="22"/>
        <end position="227"/>
    </location>
</feature>
<feature type="signal peptide" evidence="2">
    <location>
        <begin position="1"/>
        <end position="21"/>
    </location>
</feature>
<keyword evidence="4" id="KW-1185">Reference proteome</keyword>
<evidence type="ECO:0000256" key="2">
    <source>
        <dbReference type="SAM" id="SignalP"/>
    </source>
</evidence>
<accession>A0A2D2B257</accession>
<evidence type="ECO:0000313" key="3">
    <source>
        <dbReference type="EMBL" id="ATQ44353.1"/>
    </source>
</evidence>
<evidence type="ECO:0000313" key="4">
    <source>
        <dbReference type="Proteomes" id="UP000228945"/>
    </source>
</evidence>
<evidence type="ECO:0008006" key="5">
    <source>
        <dbReference type="Google" id="ProtNLM"/>
    </source>
</evidence>
<dbReference type="KEGG" id="cmb:CSW64_19150"/>
<feature type="region of interest" description="Disordered" evidence="1">
    <location>
        <begin position="125"/>
        <end position="166"/>
    </location>
</feature>
<dbReference type="PROSITE" id="PS51257">
    <property type="entry name" value="PROKAR_LIPOPROTEIN"/>
    <property type="match status" value="1"/>
</dbReference>
<dbReference type="OrthoDB" id="655954at2"/>
<protein>
    <recommendedName>
        <fullName evidence="5">Extensin</fullName>
    </recommendedName>
</protein>
<dbReference type="Proteomes" id="UP000228945">
    <property type="component" value="Chromosome"/>
</dbReference>